<dbReference type="GO" id="GO:1905515">
    <property type="term" value="P:non-motile cilium assembly"/>
    <property type="evidence" value="ECO:0007669"/>
    <property type="project" value="InterPro"/>
</dbReference>
<dbReference type="GO" id="GO:0061512">
    <property type="term" value="P:protein localization to cilium"/>
    <property type="evidence" value="ECO:0007669"/>
    <property type="project" value="TreeGrafter"/>
</dbReference>
<dbReference type="GO" id="GO:0005113">
    <property type="term" value="F:patched binding"/>
    <property type="evidence" value="ECO:0007669"/>
    <property type="project" value="TreeGrafter"/>
</dbReference>
<dbReference type="InterPro" id="IPR032728">
    <property type="entry name" value="BBS1_N"/>
</dbReference>
<evidence type="ECO:0000313" key="2">
    <source>
        <dbReference type="EMBL" id="RCN39902.1"/>
    </source>
</evidence>
<dbReference type="EMBL" id="JOJR01000314">
    <property type="protein sequence ID" value="RCN39902.1"/>
    <property type="molecule type" value="Genomic_DNA"/>
</dbReference>
<reference evidence="2 3" key="1">
    <citation type="submission" date="2014-10" db="EMBL/GenBank/DDBJ databases">
        <title>Draft genome of the hookworm Ancylostoma caninum.</title>
        <authorList>
            <person name="Mitreva M."/>
        </authorList>
    </citation>
    <scope>NUCLEOTIDE SEQUENCE [LARGE SCALE GENOMIC DNA]</scope>
    <source>
        <strain evidence="2 3">Baltimore</strain>
    </source>
</reference>
<evidence type="ECO:0000259" key="1">
    <source>
        <dbReference type="Pfam" id="PF14779"/>
    </source>
</evidence>
<dbReference type="GO" id="GO:0005930">
    <property type="term" value="C:axoneme"/>
    <property type="evidence" value="ECO:0007669"/>
    <property type="project" value="TreeGrafter"/>
</dbReference>
<dbReference type="GO" id="GO:0005813">
    <property type="term" value="C:centrosome"/>
    <property type="evidence" value="ECO:0007669"/>
    <property type="project" value="TreeGrafter"/>
</dbReference>
<keyword evidence="3" id="KW-1185">Reference proteome</keyword>
<gene>
    <name evidence="2" type="ORF">ANCCAN_14172</name>
</gene>
<dbReference type="Pfam" id="PF14779">
    <property type="entry name" value="BBS1"/>
    <property type="match status" value="1"/>
</dbReference>
<dbReference type="InterPro" id="IPR028784">
    <property type="entry name" value="BBS1"/>
</dbReference>
<evidence type="ECO:0000313" key="3">
    <source>
        <dbReference type="Proteomes" id="UP000252519"/>
    </source>
</evidence>
<dbReference type="GO" id="GO:0034464">
    <property type="term" value="C:BBSome"/>
    <property type="evidence" value="ECO:0007669"/>
    <property type="project" value="InterPro"/>
</dbReference>
<feature type="domain" description="Bardet-Biedl syndrome 1 N-terminal" evidence="1">
    <location>
        <begin position="9"/>
        <end position="197"/>
    </location>
</feature>
<comment type="caution">
    <text evidence="2">The sequence shown here is derived from an EMBL/GenBank/DDBJ whole genome shotgun (WGS) entry which is preliminary data.</text>
</comment>
<name>A0A368G6C3_ANCCA</name>
<dbReference type="PANTHER" id="PTHR20870:SF0">
    <property type="entry name" value="BARDET-BIEDL SYNDROME 1 PROTEIN"/>
    <property type="match status" value="1"/>
</dbReference>
<accession>A0A368G6C3</accession>
<dbReference type="OrthoDB" id="10259809at2759"/>
<protein>
    <recommendedName>
        <fullName evidence="1">Bardet-Biedl syndrome 1 N-terminal domain-containing protein</fullName>
    </recommendedName>
</protein>
<sequence>MASSETAKWMSALTDDQAGLFTFFNCVCLSDMYGDGDTKLVAAHVGSSKEAHGQCPLLPFMEFPECTLLFRFNMRLKVYKGVTVVGESALADMPTAVVSFYNEKITLPAIGVASGSYIRIYKNLKPFYQYNIPSAPIHKVEQEAWTKTCVKQLTHDQLYTVIQSLANEISPKQLTPLSQTLLVTKPEDRSSFIEYYAIPKYVNNLQNPDATSGHILNTILILLSAYVHLSARGAAY</sequence>
<proteinExistence type="predicted"/>
<dbReference type="STRING" id="29170.A0A368G6C3"/>
<dbReference type="AlphaFoldDB" id="A0A368G6C3"/>
<organism evidence="2 3">
    <name type="scientific">Ancylostoma caninum</name>
    <name type="common">Dog hookworm</name>
    <dbReference type="NCBI Taxonomy" id="29170"/>
    <lineage>
        <taxon>Eukaryota</taxon>
        <taxon>Metazoa</taxon>
        <taxon>Ecdysozoa</taxon>
        <taxon>Nematoda</taxon>
        <taxon>Chromadorea</taxon>
        <taxon>Rhabditida</taxon>
        <taxon>Rhabditina</taxon>
        <taxon>Rhabditomorpha</taxon>
        <taxon>Strongyloidea</taxon>
        <taxon>Ancylostomatidae</taxon>
        <taxon>Ancylostomatinae</taxon>
        <taxon>Ancylostoma</taxon>
    </lineage>
</organism>
<dbReference type="Proteomes" id="UP000252519">
    <property type="component" value="Unassembled WGS sequence"/>
</dbReference>
<dbReference type="PANTHER" id="PTHR20870">
    <property type="entry name" value="BARDET-BIEDL SYNDROME 1 PROTEIN"/>
    <property type="match status" value="1"/>
</dbReference>
<dbReference type="GO" id="GO:0005119">
    <property type="term" value="F:smoothened binding"/>
    <property type="evidence" value="ECO:0007669"/>
    <property type="project" value="TreeGrafter"/>
</dbReference>